<dbReference type="Proteomes" id="UP000199421">
    <property type="component" value="Unassembled WGS sequence"/>
</dbReference>
<dbReference type="Pfam" id="PF00027">
    <property type="entry name" value="cNMP_binding"/>
    <property type="match status" value="1"/>
</dbReference>
<dbReference type="AlphaFoldDB" id="A0A1H7ZTP8"/>
<name>A0A1H7ZTP8_OLID1</name>
<dbReference type="InterPro" id="IPR014710">
    <property type="entry name" value="RmlC-like_jellyroll"/>
</dbReference>
<dbReference type="SUPFAM" id="SSF51206">
    <property type="entry name" value="cAMP-binding domain-like"/>
    <property type="match status" value="1"/>
</dbReference>
<sequence>MNNEAHSILVAHINQKHKLSDHEVSLFYKYFKPTSFKRKELILKNGDVAHQLFFVINGTLHHFFTDANGQQYSCHFGLPNTFLTDLESFANQRPSTHNIESLDHSLCLHISCVDCVALMSQSKAFNTYIYQMLEEIAQENLRRTTDLIALSPEERYCKLETYRKAFIQSIPQKYLASYLGISAESLSRLKKRRIIKAKT</sequence>
<dbReference type="GO" id="GO:0016301">
    <property type="term" value="F:kinase activity"/>
    <property type="evidence" value="ECO:0007669"/>
    <property type="project" value="UniProtKB-KW"/>
</dbReference>
<dbReference type="OrthoDB" id="758145at2"/>
<dbReference type="RefSeq" id="WP_093333114.1">
    <property type="nucleotide sequence ID" value="NZ_FOAF01000020.1"/>
</dbReference>
<evidence type="ECO:0000313" key="2">
    <source>
        <dbReference type="EMBL" id="SEM61820.1"/>
    </source>
</evidence>
<keyword evidence="3" id="KW-1185">Reference proteome</keyword>
<evidence type="ECO:0000259" key="1">
    <source>
        <dbReference type="Pfam" id="PF00027"/>
    </source>
</evidence>
<feature type="domain" description="Cyclic nucleotide-binding" evidence="1">
    <location>
        <begin position="34"/>
        <end position="120"/>
    </location>
</feature>
<dbReference type="Gene3D" id="2.60.120.10">
    <property type="entry name" value="Jelly Rolls"/>
    <property type="match status" value="1"/>
</dbReference>
<keyword evidence="2" id="KW-0808">Transferase</keyword>
<organism evidence="2 3">
    <name type="scientific">Olivibacter domesticus</name>
    <name type="common">Pseudosphingobacterium domesticum</name>
    <dbReference type="NCBI Taxonomy" id="407022"/>
    <lineage>
        <taxon>Bacteria</taxon>
        <taxon>Pseudomonadati</taxon>
        <taxon>Bacteroidota</taxon>
        <taxon>Sphingobacteriia</taxon>
        <taxon>Sphingobacteriales</taxon>
        <taxon>Sphingobacteriaceae</taxon>
        <taxon>Olivibacter</taxon>
    </lineage>
</organism>
<accession>A0A1H7ZTP8</accession>
<dbReference type="InterPro" id="IPR018490">
    <property type="entry name" value="cNMP-bd_dom_sf"/>
</dbReference>
<proteinExistence type="predicted"/>
<dbReference type="CDD" id="cd00038">
    <property type="entry name" value="CAP_ED"/>
    <property type="match status" value="1"/>
</dbReference>
<keyword evidence="2" id="KW-0418">Kinase</keyword>
<dbReference type="InterPro" id="IPR000595">
    <property type="entry name" value="cNMP-bd_dom"/>
</dbReference>
<protein>
    <submittedName>
        <fullName evidence="2">cAMP-binding domain of CRP or a regulatory subunit of cAMP-dependent protein kinases</fullName>
    </submittedName>
</protein>
<dbReference type="STRING" id="407022.SAMN05661044_05638"/>
<dbReference type="EMBL" id="FOAF01000020">
    <property type="protein sequence ID" value="SEM61820.1"/>
    <property type="molecule type" value="Genomic_DNA"/>
</dbReference>
<evidence type="ECO:0000313" key="3">
    <source>
        <dbReference type="Proteomes" id="UP000199421"/>
    </source>
</evidence>
<gene>
    <name evidence="2" type="ORF">SAMN05661044_05638</name>
</gene>
<reference evidence="3" key="1">
    <citation type="submission" date="2016-10" db="EMBL/GenBank/DDBJ databases">
        <authorList>
            <person name="Varghese N."/>
            <person name="Submissions S."/>
        </authorList>
    </citation>
    <scope>NUCLEOTIDE SEQUENCE [LARGE SCALE GENOMIC DNA]</scope>
    <source>
        <strain evidence="3">DSM 18733</strain>
    </source>
</reference>